<sequence length="354" mass="40112">MQTKSGKLELDKEYPSPDEVSAIQTIEQMIVQKIEHNYQAGERPSRRDAHAKHHGCVKAEFIVENNLSEEMKFGILKEPGKKFTACIRFSNGSGKPQADSKGDGRGMAIKLLGVSGEKLLTDEKNTQDFVMINHPVFFIRNLQDYIDFFKSQEAEGKGPLKFFFPGLNPLKWRLQEFAIATSIQRKKIVSPLAIQYWSMTPYKLGNRAIKFSAKPSVDRISGGTVSSSDNYLKEAMVEHLKSKEACFDFLVQFQTDADKMPIENSTVEWKAPFLKVATIKIPPQSFDSSEQMEFCENLSYTPWHSLPEHQPLGAINRCRKPIYNSISQARHQLNAVSRQEPTESELSVLFGDLN</sequence>
<dbReference type="InterPro" id="IPR011614">
    <property type="entry name" value="Catalase_core"/>
</dbReference>
<gene>
    <name evidence="2" type="ORF">OGM63_24465</name>
</gene>
<dbReference type="InterPro" id="IPR020835">
    <property type="entry name" value="Catalase_sf"/>
</dbReference>
<protein>
    <submittedName>
        <fullName evidence="2">Catalase family protein</fullName>
    </submittedName>
</protein>
<dbReference type="EMBL" id="JAOWRF010000346">
    <property type="protein sequence ID" value="MCV3216622.1"/>
    <property type="molecule type" value="Genomic_DNA"/>
</dbReference>
<dbReference type="InterPro" id="IPR018028">
    <property type="entry name" value="Catalase"/>
</dbReference>
<accession>A0ABT3B5G3</accession>
<dbReference type="SUPFAM" id="SSF56634">
    <property type="entry name" value="Heme-dependent catalase-like"/>
    <property type="match status" value="1"/>
</dbReference>
<organism evidence="2 3">
    <name type="scientific">Plectonema radiosum NIES-515</name>
    <dbReference type="NCBI Taxonomy" id="2986073"/>
    <lineage>
        <taxon>Bacteria</taxon>
        <taxon>Bacillati</taxon>
        <taxon>Cyanobacteriota</taxon>
        <taxon>Cyanophyceae</taxon>
        <taxon>Oscillatoriophycideae</taxon>
        <taxon>Oscillatoriales</taxon>
        <taxon>Microcoleaceae</taxon>
        <taxon>Plectonema</taxon>
    </lineage>
</organism>
<feature type="domain" description="Catalase core" evidence="1">
    <location>
        <begin position="29"/>
        <end position="156"/>
    </location>
</feature>
<dbReference type="Pfam" id="PF00199">
    <property type="entry name" value="Catalase"/>
    <property type="match status" value="1"/>
</dbReference>
<comment type="caution">
    <text evidence="2">The sequence shown here is derived from an EMBL/GenBank/DDBJ whole genome shotgun (WGS) entry which is preliminary data.</text>
</comment>
<proteinExistence type="predicted"/>
<dbReference type="PANTHER" id="PTHR36195">
    <property type="entry name" value="DOMAIN PROTEIN, PUTATIVE (AFU_ORTHOLOGUE AFUA_5G01990)-RELATED-RELATED"/>
    <property type="match status" value="1"/>
</dbReference>
<evidence type="ECO:0000313" key="2">
    <source>
        <dbReference type="EMBL" id="MCV3216622.1"/>
    </source>
</evidence>
<dbReference type="PANTHER" id="PTHR36195:SF4">
    <property type="entry name" value="DOMAIN PROTEIN, PUTATIVE (AFU_ORTHOLOGUE AFUA_5G01990)-RELATED"/>
    <property type="match status" value="1"/>
</dbReference>
<dbReference type="Gene3D" id="2.40.180.10">
    <property type="entry name" value="Catalase core domain"/>
    <property type="match status" value="1"/>
</dbReference>
<dbReference type="PROSITE" id="PS51402">
    <property type="entry name" value="CATALASE_3"/>
    <property type="match status" value="1"/>
</dbReference>
<dbReference type="CDD" id="cd08152">
    <property type="entry name" value="y4iL_like"/>
    <property type="match status" value="1"/>
</dbReference>
<dbReference type="Proteomes" id="UP001526143">
    <property type="component" value="Unassembled WGS sequence"/>
</dbReference>
<keyword evidence="3" id="KW-1185">Reference proteome</keyword>
<evidence type="ECO:0000313" key="3">
    <source>
        <dbReference type="Proteomes" id="UP001526143"/>
    </source>
</evidence>
<reference evidence="2 3" key="1">
    <citation type="submission" date="2022-10" db="EMBL/GenBank/DDBJ databases">
        <title>Identification of biosynthetic pathway for the production of the potent trypsin inhibitor radiosumin.</title>
        <authorList>
            <person name="Fewer D.P."/>
            <person name="Delbaje E."/>
            <person name="Ouyang X."/>
            <person name="Agostino P.D."/>
            <person name="Wahlsten M."/>
            <person name="Jokela J."/>
            <person name="Permi P."/>
            <person name="Haapaniemi E."/>
            <person name="Koistinen H."/>
        </authorList>
    </citation>
    <scope>NUCLEOTIDE SEQUENCE [LARGE SCALE GENOMIC DNA]</scope>
    <source>
        <strain evidence="2 3">NIES-515</strain>
    </source>
</reference>
<evidence type="ECO:0000259" key="1">
    <source>
        <dbReference type="Pfam" id="PF00199"/>
    </source>
</evidence>
<name>A0ABT3B5G3_9CYAN</name>
<dbReference type="RefSeq" id="WP_263748278.1">
    <property type="nucleotide sequence ID" value="NZ_JAOWRF010000346.1"/>
</dbReference>